<dbReference type="GeneID" id="39989167"/>
<dbReference type="Proteomes" id="UP000192257">
    <property type="component" value="Unassembled WGS sequence"/>
</dbReference>
<proteinExistence type="predicted"/>
<dbReference type="PANTHER" id="PTHR42256">
    <property type="entry name" value="OXOGLUTARATE/IRON-DEPENDENT DIOXYGENASE"/>
    <property type="match status" value="1"/>
</dbReference>
<organism evidence="1 2">
    <name type="scientific">Trypanosoma theileri</name>
    <dbReference type="NCBI Taxonomy" id="67003"/>
    <lineage>
        <taxon>Eukaryota</taxon>
        <taxon>Discoba</taxon>
        <taxon>Euglenozoa</taxon>
        <taxon>Kinetoplastea</taxon>
        <taxon>Metakinetoplastina</taxon>
        <taxon>Trypanosomatida</taxon>
        <taxon>Trypanosomatidae</taxon>
        <taxon>Trypanosoma</taxon>
    </lineage>
</organism>
<dbReference type="RefSeq" id="XP_028879408.1">
    <property type="nucleotide sequence ID" value="XM_029029387.1"/>
</dbReference>
<dbReference type="VEuPathDB" id="TriTrypDB:TM35_000362020"/>
<comment type="caution">
    <text evidence="1">The sequence shown here is derived from an EMBL/GenBank/DDBJ whole genome shotgun (WGS) entry which is preliminary data.</text>
</comment>
<dbReference type="AlphaFoldDB" id="A0A1X0NKP4"/>
<dbReference type="PANTHER" id="PTHR42256:SF1">
    <property type="entry name" value="FE2OG DIOXYGENASE DOMAIN-CONTAINING PROTEIN"/>
    <property type="match status" value="1"/>
</dbReference>
<name>A0A1X0NKP4_9TRYP</name>
<dbReference type="EMBL" id="NBCO01000036">
    <property type="protein sequence ID" value="ORC85342.1"/>
    <property type="molecule type" value="Genomic_DNA"/>
</dbReference>
<sequence>MSTMPASIKWSSPLLQNRLATQSSGKDCFRNEALQCAASIMRSEAARVDGRLCEDFGAILRGNTVYIRRFISDEDDLTLYNRLKAELVAATGAKMSLDGGLIEWSRHQIFENPTGISPVFNEIIDMLAEYFDIDVYATRLNYYRDGQQWKPQHHDSHAYGSSIKNNGNGNAEGEKLKEDFTVGITLGATRSLLFIHESSGYKFEFPQRNGDCFAFTGEVNTTFTHGVPRVNTPIGDRFSIIAWGRRRTLNERNGGKPAESIVRLQDGREVQTVEDAIRAAQQLVSRSATTSTNVGVTEVAKKKKKNRLQ</sequence>
<protein>
    <recommendedName>
        <fullName evidence="3">Fe2OG dioxygenase domain-containing protein</fullName>
    </recommendedName>
</protein>
<evidence type="ECO:0000313" key="1">
    <source>
        <dbReference type="EMBL" id="ORC85342.1"/>
    </source>
</evidence>
<evidence type="ECO:0008006" key="3">
    <source>
        <dbReference type="Google" id="ProtNLM"/>
    </source>
</evidence>
<keyword evidence="2" id="KW-1185">Reference proteome</keyword>
<dbReference type="OrthoDB" id="445341at2759"/>
<accession>A0A1X0NKP4</accession>
<dbReference type="Gene3D" id="2.60.120.590">
    <property type="entry name" value="Alpha-ketoglutarate-dependent dioxygenase AlkB-like"/>
    <property type="match status" value="1"/>
</dbReference>
<gene>
    <name evidence="1" type="ORF">TM35_000362020</name>
</gene>
<reference evidence="1 2" key="1">
    <citation type="submission" date="2017-03" db="EMBL/GenBank/DDBJ databases">
        <title>An alternative strategy for trypanosome survival in the mammalian bloodstream revealed through genome and transcriptome analysis of the ubiquitous bovine parasite Trypanosoma (Megatrypanum) theileri.</title>
        <authorList>
            <person name="Kelly S."/>
            <person name="Ivens A."/>
            <person name="Mott A."/>
            <person name="O'Neill E."/>
            <person name="Emms D."/>
            <person name="Macleod O."/>
            <person name="Voorheis P."/>
            <person name="Matthews J."/>
            <person name="Matthews K."/>
            <person name="Carrington M."/>
        </authorList>
    </citation>
    <scope>NUCLEOTIDE SEQUENCE [LARGE SCALE GENOMIC DNA]</scope>
    <source>
        <strain evidence="1">Edinburgh</strain>
    </source>
</reference>
<dbReference type="SUPFAM" id="SSF51197">
    <property type="entry name" value="Clavaminate synthase-like"/>
    <property type="match status" value="1"/>
</dbReference>
<dbReference type="InterPro" id="IPR037151">
    <property type="entry name" value="AlkB-like_sf"/>
</dbReference>
<evidence type="ECO:0000313" key="2">
    <source>
        <dbReference type="Proteomes" id="UP000192257"/>
    </source>
</evidence>